<keyword evidence="5" id="KW-1185">Reference proteome</keyword>
<organism evidence="4 5">
    <name type="scientific">Georgenia daeguensis</name>
    <dbReference type="NCBI Taxonomy" id="908355"/>
    <lineage>
        <taxon>Bacteria</taxon>
        <taxon>Bacillati</taxon>
        <taxon>Actinomycetota</taxon>
        <taxon>Actinomycetes</taxon>
        <taxon>Micrococcales</taxon>
        <taxon>Bogoriellaceae</taxon>
        <taxon>Georgenia</taxon>
    </lineage>
</organism>
<accession>A0ABP6UJW6</accession>
<proteinExistence type="predicted"/>
<dbReference type="EMBL" id="BAABBA010000025">
    <property type="protein sequence ID" value="GAA3509731.1"/>
    <property type="molecule type" value="Genomic_DNA"/>
</dbReference>
<feature type="chain" id="PRO_5046767289" description="SCP domain-containing protein" evidence="2">
    <location>
        <begin position="26"/>
        <end position="265"/>
    </location>
</feature>
<protein>
    <recommendedName>
        <fullName evidence="3">SCP domain-containing protein</fullName>
    </recommendedName>
</protein>
<dbReference type="Proteomes" id="UP001499841">
    <property type="component" value="Unassembled WGS sequence"/>
</dbReference>
<feature type="signal peptide" evidence="2">
    <location>
        <begin position="1"/>
        <end position="25"/>
    </location>
</feature>
<dbReference type="InterPro" id="IPR035940">
    <property type="entry name" value="CAP_sf"/>
</dbReference>
<feature type="compositionally biased region" description="Low complexity" evidence="1">
    <location>
        <begin position="65"/>
        <end position="101"/>
    </location>
</feature>
<dbReference type="PANTHER" id="PTHR31157">
    <property type="entry name" value="SCP DOMAIN-CONTAINING PROTEIN"/>
    <property type="match status" value="1"/>
</dbReference>
<feature type="domain" description="SCP" evidence="3">
    <location>
        <begin position="147"/>
        <end position="254"/>
    </location>
</feature>
<dbReference type="Pfam" id="PF00188">
    <property type="entry name" value="CAP"/>
    <property type="match status" value="1"/>
</dbReference>
<dbReference type="SUPFAM" id="SSF55797">
    <property type="entry name" value="PR-1-like"/>
    <property type="match status" value="1"/>
</dbReference>
<gene>
    <name evidence="4" type="ORF">GCM10022262_36610</name>
</gene>
<feature type="compositionally biased region" description="Acidic residues" evidence="1">
    <location>
        <begin position="105"/>
        <end position="114"/>
    </location>
</feature>
<dbReference type="Gene3D" id="3.40.33.10">
    <property type="entry name" value="CAP"/>
    <property type="match status" value="1"/>
</dbReference>
<evidence type="ECO:0000259" key="3">
    <source>
        <dbReference type="Pfam" id="PF00188"/>
    </source>
</evidence>
<dbReference type="CDD" id="cd05379">
    <property type="entry name" value="CAP_bacterial"/>
    <property type="match status" value="1"/>
</dbReference>
<name>A0ABP6UJW6_9MICO</name>
<keyword evidence="2" id="KW-0732">Signal</keyword>
<comment type="caution">
    <text evidence="4">The sequence shown here is derived from an EMBL/GenBank/DDBJ whole genome shotgun (WGS) entry which is preliminary data.</text>
</comment>
<dbReference type="RefSeq" id="WP_345044455.1">
    <property type="nucleotide sequence ID" value="NZ_BAABBA010000025.1"/>
</dbReference>
<feature type="region of interest" description="Disordered" evidence="1">
    <location>
        <begin position="36"/>
        <end position="136"/>
    </location>
</feature>
<dbReference type="PANTHER" id="PTHR31157:SF1">
    <property type="entry name" value="SCP DOMAIN-CONTAINING PROTEIN"/>
    <property type="match status" value="1"/>
</dbReference>
<evidence type="ECO:0000256" key="1">
    <source>
        <dbReference type="SAM" id="MobiDB-lite"/>
    </source>
</evidence>
<dbReference type="InterPro" id="IPR014044">
    <property type="entry name" value="CAP_dom"/>
</dbReference>
<evidence type="ECO:0000256" key="2">
    <source>
        <dbReference type="SAM" id="SignalP"/>
    </source>
</evidence>
<reference evidence="5" key="1">
    <citation type="journal article" date="2019" name="Int. J. Syst. Evol. Microbiol.">
        <title>The Global Catalogue of Microorganisms (GCM) 10K type strain sequencing project: providing services to taxonomists for standard genome sequencing and annotation.</title>
        <authorList>
            <consortium name="The Broad Institute Genomics Platform"/>
            <consortium name="The Broad Institute Genome Sequencing Center for Infectious Disease"/>
            <person name="Wu L."/>
            <person name="Ma J."/>
        </authorList>
    </citation>
    <scope>NUCLEOTIDE SEQUENCE [LARGE SCALE GENOMIC DNA]</scope>
    <source>
        <strain evidence="5">JCM 17459</strain>
    </source>
</reference>
<evidence type="ECO:0000313" key="5">
    <source>
        <dbReference type="Proteomes" id="UP001499841"/>
    </source>
</evidence>
<sequence length="265" mass="26954">MIKRAALAAAGLAVGIGVAAGVSQAAVGPVSELTTAHVSTAERPPKPKEALATATPAPGPERTADATPAPAEAPTEVPVADATAEAPPEPTAPVEEPAASPEPEPTAEETEDAAAPESAPAPAPAPEAPEAGSSATAQDGFDQRMVALINAERQAAGMAPLQYWGGLRAGALAHSRWMDGNDFEHASDGTMDADTAAAGCSGGWAENIYWASDTGTSPEAAMRSYMESPGHRENILHPELRYVATGTVMTDGGLFNTQRFSFDCA</sequence>
<evidence type="ECO:0000313" key="4">
    <source>
        <dbReference type="EMBL" id="GAA3509731.1"/>
    </source>
</evidence>